<evidence type="ECO:0000259" key="5">
    <source>
        <dbReference type="Pfam" id="PF21036"/>
    </source>
</evidence>
<dbReference type="GO" id="GO:0017000">
    <property type="term" value="P:antibiotic biosynthetic process"/>
    <property type="evidence" value="ECO:0007669"/>
    <property type="project" value="UniProtKB-ARBA"/>
</dbReference>
<evidence type="ECO:0000256" key="3">
    <source>
        <dbReference type="ARBA" id="ARBA00022679"/>
    </source>
</evidence>
<dbReference type="AlphaFoldDB" id="A0A0J7ZMR3"/>
<organism evidence="6 7">
    <name type="scientific">Streptomyces viridochromogenes</name>
    <dbReference type="NCBI Taxonomy" id="1938"/>
    <lineage>
        <taxon>Bacteria</taxon>
        <taxon>Bacillati</taxon>
        <taxon>Actinomycetota</taxon>
        <taxon>Actinomycetes</taxon>
        <taxon>Kitasatosporales</taxon>
        <taxon>Streptomycetaceae</taxon>
        <taxon>Streptomyces</taxon>
    </lineage>
</organism>
<dbReference type="GO" id="GO:0008194">
    <property type="term" value="F:UDP-glycosyltransferase activity"/>
    <property type="evidence" value="ECO:0007669"/>
    <property type="project" value="InterPro"/>
</dbReference>
<accession>A0A0J7ZMR3</accession>
<dbReference type="Gene3D" id="3.40.50.2000">
    <property type="entry name" value="Glycogen Phosphorylase B"/>
    <property type="match status" value="2"/>
</dbReference>
<dbReference type="GO" id="GO:0016758">
    <property type="term" value="F:hexosyltransferase activity"/>
    <property type="evidence" value="ECO:0007669"/>
    <property type="project" value="UniProtKB-ARBA"/>
</dbReference>
<feature type="domain" description="Erythromycin biosynthesis protein CIII-like C-terminal" evidence="4">
    <location>
        <begin position="266"/>
        <end position="404"/>
    </location>
</feature>
<dbReference type="SUPFAM" id="SSF53756">
    <property type="entry name" value="UDP-Glycosyltransferase/glycogen phosphorylase"/>
    <property type="match status" value="1"/>
</dbReference>
<dbReference type="Proteomes" id="UP000037432">
    <property type="component" value="Unassembled WGS sequence"/>
</dbReference>
<comment type="similarity">
    <text evidence="1">Belongs to the glycosyltransferase 28 family.</text>
</comment>
<dbReference type="EMBL" id="LFNT01000001">
    <property type="protein sequence ID" value="KMS77321.1"/>
    <property type="molecule type" value="Genomic_DNA"/>
</dbReference>
<dbReference type="InterPro" id="IPR048284">
    <property type="entry name" value="EryCIII-like_N"/>
</dbReference>
<dbReference type="InterPro" id="IPR050426">
    <property type="entry name" value="Glycosyltransferase_28"/>
</dbReference>
<dbReference type="RefSeq" id="WP_063776788.1">
    <property type="nucleotide sequence ID" value="NZ_LFNT01000001.1"/>
</dbReference>
<evidence type="ECO:0000256" key="2">
    <source>
        <dbReference type="ARBA" id="ARBA00022676"/>
    </source>
</evidence>
<proteinExistence type="inferred from homology"/>
<dbReference type="PANTHER" id="PTHR48050:SF13">
    <property type="entry name" value="STEROL 3-BETA-GLUCOSYLTRANSFERASE UGT80A2"/>
    <property type="match status" value="1"/>
</dbReference>
<dbReference type="PANTHER" id="PTHR48050">
    <property type="entry name" value="STEROL 3-BETA-GLUCOSYLTRANSFERASE"/>
    <property type="match status" value="1"/>
</dbReference>
<protein>
    <submittedName>
        <fullName evidence="6">Uncharacterized protein</fullName>
    </submittedName>
</protein>
<dbReference type="Pfam" id="PF06722">
    <property type="entry name" value="EryCIII-like_C"/>
    <property type="match status" value="1"/>
</dbReference>
<evidence type="ECO:0000259" key="4">
    <source>
        <dbReference type="Pfam" id="PF06722"/>
    </source>
</evidence>
<keyword evidence="3" id="KW-0808">Transferase</keyword>
<evidence type="ECO:0000313" key="6">
    <source>
        <dbReference type="EMBL" id="KMS77321.1"/>
    </source>
</evidence>
<name>A0A0J7ZMR3_STRVR</name>
<comment type="caution">
    <text evidence="6">The sequence shown here is derived from an EMBL/GenBank/DDBJ whole genome shotgun (WGS) entry which is preliminary data.</text>
</comment>
<evidence type="ECO:0000313" key="7">
    <source>
        <dbReference type="Proteomes" id="UP000037432"/>
    </source>
</evidence>
<keyword evidence="2" id="KW-0328">Glycosyltransferase</keyword>
<dbReference type="InterPro" id="IPR010610">
    <property type="entry name" value="EryCIII-like_C"/>
</dbReference>
<sequence length="408" mass="43842">MRVLFTTSNWAGHYFCMIPLGWALQAAGHEVRVACLPTQTDTISSAGLVPVPVMDGPDMMYTARLSLYARYRGKEIDLPSLPLHPATGERVGHIDEFDVEEAQARFLPAYNETVRRSWEAVRRLARAWRPDLVCHDVLAEEGALAARELGVPGVFCAPGLFGTVDEELDLDLSTRDLLNSAARDTTEPWNREDIEHVVDPSPPSAVPPLNGADRIPMQYVPYNGPGAMPLWTLESAGRPRICVVWGRSATGIFGPEVPALRAAVVAAAEHGAEVVVTASAEQVAALGELPARVRTLCDFPLHLLLEASDAVIHHGSDNCLMNAALAGVPQLALAMAGDQVVFSRRLAATGAVVALRGLTAEPEQVRTAVSHLLDERYRSAAAQLREEMLANPSPGLLVGTLEQLAVAG</sequence>
<reference evidence="6 7" key="1">
    <citation type="submission" date="2015-06" db="EMBL/GenBank/DDBJ databases">
        <authorList>
            <person name="Ju K.-S."/>
            <person name="Doroghazi J.R."/>
            <person name="Metcalf W.W."/>
        </authorList>
    </citation>
    <scope>NUCLEOTIDE SEQUENCE [LARGE SCALE GENOMIC DNA]</scope>
    <source>
        <strain evidence="6 7">NRRL 3414</strain>
    </source>
</reference>
<gene>
    <name evidence="6" type="ORF">ACM01_01450</name>
</gene>
<dbReference type="InterPro" id="IPR002213">
    <property type="entry name" value="UDP_glucos_trans"/>
</dbReference>
<dbReference type="Pfam" id="PF21036">
    <property type="entry name" value="EryCIII-like_N"/>
    <property type="match status" value="1"/>
</dbReference>
<dbReference type="CDD" id="cd03784">
    <property type="entry name" value="GT1_Gtf-like"/>
    <property type="match status" value="1"/>
</dbReference>
<dbReference type="PATRIC" id="fig|1938.3.peg.3325"/>
<evidence type="ECO:0000256" key="1">
    <source>
        <dbReference type="ARBA" id="ARBA00006962"/>
    </source>
</evidence>
<dbReference type="OrthoDB" id="3863369at2"/>
<feature type="domain" description="Erythromycin biosynthesis protein CIII-like N-terminal" evidence="5">
    <location>
        <begin position="22"/>
        <end position="246"/>
    </location>
</feature>